<sequence>MLLHQLFSPAFPATVRTVVSCNRNFATTLSNKKEILHVKGSVKGISPLRCFLMVGAITLLSSCSYNECVTDDCQQDMQEPQDKVIKIMEDNTTKNDLTVAGKPSDGADALEPASDMSYSDGLISARVMSTGCTMDKDFHIEHIVKDNICQITIVRDRQDMCRKVPESIEVSIAWEKPLECNEADLEFMNPALKVKNSDVRVVMPKKPTQ</sequence>
<organism evidence="1 2">
    <name type="scientific">Granulosicoccus antarcticus IMCC3135</name>
    <dbReference type="NCBI Taxonomy" id="1192854"/>
    <lineage>
        <taxon>Bacteria</taxon>
        <taxon>Pseudomonadati</taxon>
        <taxon>Pseudomonadota</taxon>
        <taxon>Gammaproteobacteria</taxon>
        <taxon>Chromatiales</taxon>
        <taxon>Granulosicoccaceae</taxon>
        <taxon>Granulosicoccus</taxon>
    </lineage>
</organism>
<dbReference type="EMBL" id="CP018632">
    <property type="protein sequence ID" value="ASJ76531.1"/>
    <property type="molecule type" value="Genomic_DNA"/>
</dbReference>
<dbReference type="Proteomes" id="UP000250079">
    <property type="component" value="Chromosome"/>
</dbReference>
<protein>
    <submittedName>
        <fullName evidence="1">Uncharacterized protein</fullName>
    </submittedName>
</protein>
<reference evidence="1 2" key="1">
    <citation type="submission" date="2016-12" db="EMBL/GenBank/DDBJ databases">
        <authorList>
            <person name="Song W.-J."/>
            <person name="Kurnit D.M."/>
        </authorList>
    </citation>
    <scope>NUCLEOTIDE SEQUENCE [LARGE SCALE GENOMIC DNA]</scope>
    <source>
        <strain evidence="1 2">IMCC3135</strain>
    </source>
</reference>
<dbReference type="RefSeq" id="WP_157736475.1">
    <property type="nucleotide sequence ID" value="NZ_CP018632.1"/>
</dbReference>
<gene>
    <name evidence="1" type="ORF">IMCC3135_32430</name>
</gene>
<keyword evidence="2" id="KW-1185">Reference proteome</keyword>
<dbReference type="KEGG" id="gai:IMCC3135_32430"/>
<evidence type="ECO:0000313" key="1">
    <source>
        <dbReference type="EMBL" id="ASJ76531.1"/>
    </source>
</evidence>
<name>A0A2Z2P1U6_9GAMM</name>
<accession>A0A2Z2P1U6</accession>
<evidence type="ECO:0000313" key="2">
    <source>
        <dbReference type="Proteomes" id="UP000250079"/>
    </source>
</evidence>
<dbReference type="AlphaFoldDB" id="A0A2Z2P1U6"/>
<proteinExistence type="predicted"/>